<dbReference type="PROSITE" id="PS50878">
    <property type="entry name" value="RT_POL"/>
    <property type="match status" value="1"/>
</dbReference>
<dbReference type="InterPro" id="IPR043128">
    <property type="entry name" value="Rev_trsase/Diguanyl_cyclase"/>
</dbReference>
<dbReference type="PANTHER" id="PTHR33050">
    <property type="entry name" value="REVERSE TRANSCRIPTASE DOMAIN-CONTAINING PROTEIN"/>
    <property type="match status" value="1"/>
</dbReference>
<keyword evidence="5" id="KW-1185">Reference proteome</keyword>
<comment type="caution">
    <text evidence="4">The sequence shown here is derived from an EMBL/GenBank/DDBJ whole genome shotgun (WGS) entry which is preliminary data.</text>
</comment>
<dbReference type="AlphaFoldDB" id="A0AAE0V5H6"/>
<dbReference type="InterPro" id="IPR052055">
    <property type="entry name" value="Hepadnavirus_pol/RT"/>
</dbReference>
<reference evidence="4" key="1">
    <citation type="submission" date="2023-06" db="EMBL/GenBank/DDBJ databases">
        <title>Male Hemibagrus guttatus genome.</title>
        <authorList>
            <person name="Bian C."/>
        </authorList>
    </citation>
    <scope>NUCLEOTIDE SEQUENCE</scope>
    <source>
        <strain evidence="4">Male_cb2023</strain>
        <tissue evidence="4">Muscle</tissue>
    </source>
</reference>
<dbReference type="CDD" id="cd03714">
    <property type="entry name" value="RT_DIRS1"/>
    <property type="match status" value="1"/>
</dbReference>
<dbReference type="Gene3D" id="3.10.10.10">
    <property type="entry name" value="HIV Type 1 Reverse Transcriptase, subunit A, domain 1"/>
    <property type="match status" value="1"/>
</dbReference>
<sequence length="246" mass="27734">MFPFQIGIQAFTASNPSHWMQCRSQARKNGRVASGRASGVKHLPSCCADQLVRCGDPEQGAAESNYFIVPKRDRRLHPVLDLRALNSALRKFRFKMLTTKLIASQIRSEDWFVTIDLKDAYFHLGIRPEHRKFLKFAFGGKVYQFQVLPFSLALLPLTFTKCMDAALALLRLQGIRVLNYLDDWLILAHSKAMAASHRDVLLAHMRSLGLRITPEKCVLSPSQGSTFLGALLYVALDKSVCQIPEM</sequence>
<accession>A0AAE0V5H6</accession>
<dbReference type="InterPro" id="IPR043502">
    <property type="entry name" value="DNA/RNA_pol_sf"/>
</dbReference>
<gene>
    <name evidence="4" type="ORF">QTP70_008698</name>
</gene>
<dbReference type="InterPro" id="IPR000477">
    <property type="entry name" value="RT_dom"/>
</dbReference>
<dbReference type="Pfam" id="PF00078">
    <property type="entry name" value="RVT_1"/>
    <property type="match status" value="1"/>
</dbReference>
<evidence type="ECO:0000313" key="5">
    <source>
        <dbReference type="Proteomes" id="UP001274896"/>
    </source>
</evidence>
<evidence type="ECO:0000313" key="4">
    <source>
        <dbReference type="EMBL" id="KAK3543012.1"/>
    </source>
</evidence>
<evidence type="ECO:0000256" key="1">
    <source>
        <dbReference type="ARBA" id="ARBA00010879"/>
    </source>
</evidence>
<dbReference type="Proteomes" id="UP001274896">
    <property type="component" value="Unassembled WGS sequence"/>
</dbReference>
<dbReference type="SUPFAM" id="SSF56672">
    <property type="entry name" value="DNA/RNA polymerases"/>
    <property type="match status" value="1"/>
</dbReference>
<dbReference type="EC" id="3.1.26.4" evidence="2"/>
<dbReference type="GO" id="GO:0004523">
    <property type="term" value="F:RNA-DNA hybrid ribonuclease activity"/>
    <property type="evidence" value="ECO:0007669"/>
    <property type="project" value="UniProtKB-EC"/>
</dbReference>
<evidence type="ECO:0000259" key="3">
    <source>
        <dbReference type="PROSITE" id="PS50878"/>
    </source>
</evidence>
<organism evidence="4 5">
    <name type="scientific">Hemibagrus guttatus</name>
    <dbReference type="NCBI Taxonomy" id="175788"/>
    <lineage>
        <taxon>Eukaryota</taxon>
        <taxon>Metazoa</taxon>
        <taxon>Chordata</taxon>
        <taxon>Craniata</taxon>
        <taxon>Vertebrata</taxon>
        <taxon>Euteleostomi</taxon>
        <taxon>Actinopterygii</taxon>
        <taxon>Neopterygii</taxon>
        <taxon>Teleostei</taxon>
        <taxon>Ostariophysi</taxon>
        <taxon>Siluriformes</taxon>
        <taxon>Bagridae</taxon>
        <taxon>Hemibagrus</taxon>
    </lineage>
</organism>
<dbReference type="Gene3D" id="3.30.70.270">
    <property type="match status" value="1"/>
</dbReference>
<evidence type="ECO:0000256" key="2">
    <source>
        <dbReference type="ARBA" id="ARBA00012180"/>
    </source>
</evidence>
<feature type="domain" description="Reverse transcriptase" evidence="3">
    <location>
        <begin position="50"/>
        <end position="232"/>
    </location>
</feature>
<dbReference type="EMBL" id="JAUCMX010000006">
    <property type="protein sequence ID" value="KAK3543012.1"/>
    <property type="molecule type" value="Genomic_DNA"/>
</dbReference>
<protein>
    <recommendedName>
        <fullName evidence="2">ribonuclease H</fullName>
        <ecNumber evidence="2">3.1.26.4</ecNumber>
    </recommendedName>
</protein>
<proteinExistence type="inferred from homology"/>
<comment type="similarity">
    <text evidence="1">Belongs to the beta type-B retroviral polymerase family. HERV class-II K(HML-2) pol subfamily.</text>
</comment>
<dbReference type="PANTHER" id="PTHR33050:SF7">
    <property type="entry name" value="RIBONUCLEASE H"/>
    <property type="match status" value="1"/>
</dbReference>
<name>A0AAE0V5H6_9TELE</name>